<comment type="caution">
    <text evidence="4">The sequence shown here is derived from an EMBL/GenBank/DDBJ whole genome shotgun (WGS) entry which is preliminary data.</text>
</comment>
<organism evidence="4 5">
    <name type="scientific">Candidatus Yanofskybacteria bacterium RIFCSPHIGHO2_02_FULL_38_22b</name>
    <dbReference type="NCBI Taxonomy" id="1802673"/>
    <lineage>
        <taxon>Bacteria</taxon>
        <taxon>Candidatus Yanofskyibacteriota</taxon>
    </lineage>
</organism>
<keyword evidence="2" id="KW-0812">Transmembrane</keyword>
<dbReference type="Proteomes" id="UP000176834">
    <property type="component" value="Unassembled WGS sequence"/>
</dbReference>
<protein>
    <recommendedName>
        <fullName evidence="3">Transglycosylase SLT domain-containing protein</fullName>
    </recommendedName>
</protein>
<evidence type="ECO:0000313" key="5">
    <source>
        <dbReference type="Proteomes" id="UP000176834"/>
    </source>
</evidence>
<feature type="transmembrane region" description="Helical" evidence="2">
    <location>
        <begin position="21"/>
        <end position="44"/>
    </location>
</feature>
<dbReference type="Pfam" id="PF13406">
    <property type="entry name" value="SLT_2"/>
    <property type="match status" value="1"/>
</dbReference>
<evidence type="ECO:0000256" key="1">
    <source>
        <dbReference type="SAM" id="Coils"/>
    </source>
</evidence>
<accession>A0A1F8F2K6</accession>
<dbReference type="InterPro" id="IPR023346">
    <property type="entry name" value="Lysozyme-like_dom_sf"/>
</dbReference>
<feature type="coiled-coil region" evidence="1">
    <location>
        <begin position="173"/>
        <end position="210"/>
    </location>
</feature>
<evidence type="ECO:0000259" key="3">
    <source>
        <dbReference type="Pfam" id="PF13406"/>
    </source>
</evidence>
<reference evidence="4 5" key="1">
    <citation type="journal article" date="2016" name="Nat. Commun.">
        <title>Thousands of microbial genomes shed light on interconnected biogeochemical processes in an aquifer system.</title>
        <authorList>
            <person name="Anantharaman K."/>
            <person name="Brown C.T."/>
            <person name="Hug L.A."/>
            <person name="Sharon I."/>
            <person name="Castelle C.J."/>
            <person name="Probst A.J."/>
            <person name="Thomas B.C."/>
            <person name="Singh A."/>
            <person name="Wilkins M.J."/>
            <person name="Karaoz U."/>
            <person name="Brodie E.L."/>
            <person name="Williams K.H."/>
            <person name="Hubbard S.S."/>
            <person name="Banfield J.F."/>
        </authorList>
    </citation>
    <scope>NUCLEOTIDE SEQUENCE [LARGE SCALE GENOMIC DNA]</scope>
</reference>
<dbReference type="SUPFAM" id="SSF53955">
    <property type="entry name" value="Lysozyme-like"/>
    <property type="match status" value="1"/>
</dbReference>
<feature type="coiled-coil region" evidence="1">
    <location>
        <begin position="43"/>
        <end position="126"/>
    </location>
</feature>
<sequence>MRNVKVKMQNFKVKFKIYQKIYRFLIVILTFSFLFFNLNISVFADVQDEIVERQKQIEELQRQIAQYQQEIIANQSQARTLETEINGLNAQINQIQLTIRSLELSINQASAEISETESQVVDLENTALKHKAALAQFLKITYENDQKTLTEILLSNDNLSDFFNAINDVRANQENLQLTIEEIKTIKTELEEHQENLENKKSEFERLRGLEAIEKTGLDRTKKTKDSILKETKGQEKKFQELVQKSQKDIEKIREQLTFLQQHGIAAEDAVKYAQLAAISAGIRPAFLLAILEIESRLGQNVGTGNWKDDMYECYIRLATIYYPHRKSYYLQRAETEKNAFFAIVNKLGINPDSVKVSREPNYGCGGAMGPAQFIPSTWLSYEEEVARLTGNNPPNPWSIEDAFTASAIKLARGGANTKTRAGENSAARAYIGGSTRCSSSICNYYANTVLRKADEIEKNL</sequence>
<name>A0A1F8F2K6_9BACT</name>
<feature type="domain" description="Transglycosylase SLT" evidence="3">
    <location>
        <begin position="277"/>
        <end position="421"/>
    </location>
</feature>
<gene>
    <name evidence="4" type="ORF">A3B86_01270</name>
</gene>
<keyword evidence="2" id="KW-1133">Transmembrane helix</keyword>
<keyword evidence="1" id="KW-0175">Coiled coil</keyword>
<proteinExistence type="predicted"/>
<dbReference type="AlphaFoldDB" id="A0A1F8F2K6"/>
<dbReference type="Gene3D" id="6.10.250.3150">
    <property type="match status" value="1"/>
</dbReference>
<dbReference type="EMBL" id="MGJN01000007">
    <property type="protein sequence ID" value="OGN07364.1"/>
    <property type="molecule type" value="Genomic_DNA"/>
</dbReference>
<dbReference type="InterPro" id="IPR031304">
    <property type="entry name" value="SLT_2"/>
</dbReference>
<evidence type="ECO:0000313" key="4">
    <source>
        <dbReference type="EMBL" id="OGN07364.1"/>
    </source>
</evidence>
<dbReference type="Gene3D" id="1.10.8.350">
    <property type="entry name" value="Bacterial muramidase"/>
    <property type="match status" value="1"/>
</dbReference>
<keyword evidence="2" id="KW-0472">Membrane</keyword>
<evidence type="ECO:0000256" key="2">
    <source>
        <dbReference type="SAM" id="Phobius"/>
    </source>
</evidence>
<feature type="coiled-coil region" evidence="1">
    <location>
        <begin position="236"/>
        <end position="263"/>
    </location>
</feature>